<organism evidence="2 3">
    <name type="scientific">Absidia repens</name>
    <dbReference type="NCBI Taxonomy" id="90262"/>
    <lineage>
        <taxon>Eukaryota</taxon>
        <taxon>Fungi</taxon>
        <taxon>Fungi incertae sedis</taxon>
        <taxon>Mucoromycota</taxon>
        <taxon>Mucoromycotina</taxon>
        <taxon>Mucoromycetes</taxon>
        <taxon>Mucorales</taxon>
        <taxon>Cunninghamellaceae</taxon>
        <taxon>Absidia</taxon>
    </lineage>
</organism>
<evidence type="ECO:0000313" key="3">
    <source>
        <dbReference type="Proteomes" id="UP000193560"/>
    </source>
</evidence>
<name>A0A1X2I8G4_9FUNG</name>
<feature type="transmembrane region" description="Helical" evidence="1">
    <location>
        <begin position="165"/>
        <end position="185"/>
    </location>
</feature>
<keyword evidence="3" id="KW-1185">Reference proteome</keyword>
<dbReference type="Proteomes" id="UP000193560">
    <property type="component" value="Unassembled WGS sequence"/>
</dbReference>
<reference evidence="2 3" key="1">
    <citation type="submission" date="2016-07" db="EMBL/GenBank/DDBJ databases">
        <title>Pervasive Adenine N6-methylation of Active Genes in Fungi.</title>
        <authorList>
            <consortium name="DOE Joint Genome Institute"/>
            <person name="Mondo S.J."/>
            <person name="Dannebaum R.O."/>
            <person name="Kuo R.C."/>
            <person name="Labutti K."/>
            <person name="Haridas S."/>
            <person name="Kuo A."/>
            <person name="Salamov A."/>
            <person name="Ahrendt S.R."/>
            <person name="Lipzen A."/>
            <person name="Sullivan W."/>
            <person name="Andreopoulos W.B."/>
            <person name="Clum A."/>
            <person name="Lindquist E."/>
            <person name="Daum C."/>
            <person name="Ramamoorthy G.K."/>
            <person name="Gryganskyi A."/>
            <person name="Culley D."/>
            <person name="Magnuson J.K."/>
            <person name="James T.Y."/>
            <person name="O'Malley M.A."/>
            <person name="Stajich J.E."/>
            <person name="Spatafora J.W."/>
            <person name="Visel A."/>
            <person name="Grigoriev I.V."/>
        </authorList>
    </citation>
    <scope>NUCLEOTIDE SEQUENCE [LARGE SCALE GENOMIC DNA]</scope>
    <source>
        <strain evidence="2 3">NRRL 1336</strain>
    </source>
</reference>
<keyword evidence="1" id="KW-0472">Membrane</keyword>
<keyword evidence="1" id="KW-1133">Transmembrane helix</keyword>
<evidence type="ECO:0000313" key="2">
    <source>
        <dbReference type="EMBL" id="ORZ11566.1"/>
    </source>
</evidence>
<proteinExistence type="predicted"/>
<sequence length="189" mass="21763">MTNTTLCILNIQYTFLLFGYFNRLVHLSVEFNCLTNELYGTPFQGGVHAYSRLSKPIQINASQFKSMQVNSSQFKSMQVNSSQFKSMRVNSNLLRRTQVYSSLFKPIQGYSNLLYACIFKSTQAYLPKLPYDYLGIPGLLSMIDGIVEYSVLYDRKYRHRVIYDMGYLIMIGVNTIGTKIIGLVFEMDK</sequence>
<dbReference type="EMBL" id="MCGE01000021">
    <property type="protein sequence ID" value="ORZ11566.1"/>
    <property type="molecule type" value="Genomic_DNA"/>
</dbReference>
<comment type="caution">
    <text evidence="2">The sequence shown here is derived from an EMBL/GenBank/DDBJ whole genome shotgun (WGS) entry which is preliminary data.</text>
</comment>
<dbReference type="AlphaFoldDB" id="A0A1X2I8G4"/>
<gene>
    <name evidence="2" type="ORF">BCR42DRAFT_395221</name>
</gene>
<keyword evidence="1" id="KW-0812">Transmembrane</keyword>
<accession>A0A1X2I8G4</accession>
<evidence type="ECO:0000256" key="1">
    <source>
        <dbReference type="SAM" id="Phobius"/>
    </source>
</evidence>
<protein>
    <submittedName>
        <fullName evidence="2">Uncharacterized protein</fullName>
    </submittedName>
</protein>